<feature type="compositionally biased region" description="Polar residues" evidence="7">
    <location>
        <begin position="240"/>
        <end position="260"/>
    </location>
</feature>
<feature type="compositionally biased region" description="Low complexity" evidence="7">
    <location>
        <begin position="304"/>
        <end position="317"/>
    </location>
</feature>
<feature type="compositionally biased region" description="Polar residues" evidence="7">
    <location>
        <begin position="121"/>
        <end position="138"/>
    </location>
</feature>
<dbReference type="PANTHER" id="PTHR11988:SF27">
    <property type="entry name" value="GH27708P"/>
    <property type="match status" value="1"/>
</dbReference>
<dbReference type="Gene3D" id="1.20.5.170">
    <property type="match status" value="1"/>
</dbReference>
<dbReference type="GO" id="GO:0005634">
    <property type="term" value="C:nucleus"/>
    <property type="evidence" value="ECO:0007669"/>
    <property type="project" value="UniProtKB-SubCell"/>
</dbReference>
<feature type="compositionally biased region" description="Polar residues" evidence="7">
    <location>
        <begin position="269"/>
        <end position="280"/>
    </location>
</feature>
<evidence type="ECO:0000256" key="4">
    <source>
        <dbReference type="ARBA" id="ARBA00023125"/>
    </source>
</evidence>
<evidence type="ECO:0000313" key="9">
    <source>
        <dbReference type="EMBL" id="CAH0108826.1"/>
    </source>
</evidence>
<keyword evidence="5" id="KW-0804">Transcription</keyword>
<dbReference type="CDD" id="cd14695">
    <property type="entry name" value="bZIP_HLF"/>
    <property type="match status" value="1"/>
</dbReference>
<feature type="region of interest" description="Disordered" evidence="7">
    <location>
        <begin position="196"/>
        <end position="352"/>
    </location>
</feature>
<comment type="caution">
    <text evidence="9">The sequence shown here is derived from an EMBL/GenBank/DDBJ whole genome shotgun (WGS) entry which is preliminary data.</text>
</comment>
<dbReference type="EMBL" id="CAKKLH010000288">
    <property type="protein sequence ID" value="CAH0108826.1"/>
    <property type="molecule type" value="Genomic_DNA"/>
</dbReference>
<evidence type="ECO:0000256" key="3">
    <source>
        <dbReference type="ARBA" id="ARBA00023015"/>
    </source>
</evidence>
<name>A0A8J2RXY9_9CRUS</name>
<evidence type="ECO:0000256" key="2">
    <source>
        <dbReference type="ARBA" id="ARBA00009208"/>
    </source>
</evidence>
<dbReference type="Proteomes" id="UP000789390">
    <property type="component" value="Unassembled WGS sequence"/>
</dbReference>
<evidence type="ECO:0000256" key="7">
    <source>
        <dbReference type="SAM" id="MobiDB-lite"/>
    </source>
</evidence>
<feature type="domain" description="BZIP" evidence="8">
    <location>
        <begin position="355"/>
        <end position="420"/>
    </location>
</feature>
<dbReference type="AlphaFoldDB" id="A0A8J2RXY9"/>
<dbReference type="InterPro" id="IPR004827">
    <property type="entry name" value="bZIP"/>
</dbReference>
<dbReference type="GO" id="GO:0000981">
    <property type="term" value="F:DNA-binding transcription factor activity, RNA polymerase II-specific"/>
    <property type="evidence" value="ECO:0007669"/>
    <property type="project" value="TreeGrafter"/>
</dbReference>
<evidence type="ECO:0000313" key="10">
    <source>
        <dbReference type="Proteomes" id="UP000789390"/>
    </source>
</evidence>
<dbReference type="Pfam" id="PF07716">
    <property type="entry name" value="bZIP_2"/>
    <property type="match status" value="1"/>
</dbReference>
<organism evidence="9 10">
    <name type="scientific">Daphnia galeata</name>
    <dbReference type="NCBI Taxonomy" id="27404"/>
    <lineage>
        <taxon>Eukaryota</taxon>
        <taxon>Metazoa</taxon>
        <taxon>Ecdysozoa</taxon>
        <taxon>Arthropoda</taxon>
        <taxon>Crustacea</taxon>
        <taxon>Branchiopoda</taxon>
        <taxon>Diplostraca</taxon>
        <taxon>Cladocera</taxon>
        <taxon>Anomopoda</taxon>
        <taxon>Daphniidae</taxon>
        <taxon>Daphnia</taxon>
    </lineage>
</organism>
<keyword evidence="3" id="KW-0805">Transcription regulation</keyword>
<feature type="compositionally biased region" description="Basic and acidic residues" evidence="7">
    <location>
        <begin position="325"/>
        <end position="338"/>
    </location>
</feature>
<evidence type="ECO:0000259" key="8">
    <source>
        <dbReference type="SMART" id="SM00338"/>
    </source>
</evidence>
<keyword evidence="4" id="KW-0238">DNA-binding</keyword>
<dbReference type="GO" id="GO:0000978">
    <property type="term" value="F:RNA polymerase II cis-regulatory region sequence-specific DNA binding"/>
    <property type="evidence" value="ECO:0007669"/>
    <property type="project" value="TreeGrafter"/>
</dbReference>
<accession>A0A8J2RXY9</accession>
<feature type="compositionally biased region" description="Low complexity" evidence="7">
    <location>
        <begin position="228"/>
        <end position="239"/>
    </location>
</feature>
<dbReference type="OrthoDB" id="6022300at2759"/>
<protein>
    <recommendedName>
        <fullName evidence="8">BZIP domain-containing protein</fullName>
    </recommendedName>
</protein>
<evidence type="ECO:0000256" key="6">
    <source>
        <dbReference type="ARBA" id="ARBA00023242"/>
    </source>
</evidence>
<evidence type="ECO:0000256" key="1">
    <source>
        <dbReference type="ARBA" id="ARBA00004123"/>
    </source>
</evidence>
<comment type="subcellular location">
    <subcellularLocation>
        <location evidence="1">Nucleus</location>
    </subcellularLocation>
</comment>
<dbReference type="PANTHER" id="PTHR11988">
    <property type="entry name" value="THYROTROPH EMBRYONIC FACTOR RELATED"/>
    <property type="match status" value="1"/>
</dbReference>
<dbReference type="SMART" id="SM00338">
    <property type="entry name" value="BRLZ"/>
    <property type="match status" value="1"/>
</dbReference>
<evidence type="ECO:0000256" key="5">
    <source>
        <dbReference type="ARBA" id="ARBA00023163"/>
    </source>
</evidence>
<gene>
    <name evidence="9" type="ORF">DGAL_LOCUS12231</name>
</gene>
<keyword evidence="10" id="KW-1185">Reference proteome</keyword>
<dbReference type="InterPro" id="IPR046347">
    <property type="entry name" value="bZIP_sf"/>
</dbReference>
<dbReference type="SUPFAM" id="SSF57959">
    <property type="entry name" value="Leucine zipper domain"/>
    <property type="match status" value="1"/>
</dbReference>
<feature type="region of interest" description="Disordered" evidence="7">
    <location>
        <begin position="94"/>
        <end position="154"/>
    </location>
</feature>
<dbReference type="InterPro" id="IPR040223">
    <property type="entry name" value="PAR_bZIP"/>
</dbReference>
<dbReference type="FunFam" id="1.20.5.170:FF:000007">
    <property type="entry name" value="hepatic leukemia factor isoform X2"/>
    <property type="match status" value="1"/>
</dbReference>
<keyword evidence="6" id="KW-0539">Nucleus</keyword>
<sequence length="427" mass="47022">MSSDPSPTGFGQFQSSAIASAQWNNWAHHMLANSNNSQAIQAAMAAQQRGYNQHQLYPQSVPSSGVPNGPWVQSPWGPWVQPHTQQTRFQQQIAPQFPGPPSQMLHDRLNSSVPVVPPTPKINSAAPQMNSNNTSPSHGGSNGSSDKKKDESDDVWSNLEAQASFLGPVLWDNADLKMEYMDLDEFLYENGIPLSEGQGRSASGKSLTPPRSIPSTDGSSGSGIVRNSLPSSGSESSDSNKPGNSVNTSISYQRNHSPVQIEQKDDECSNASDSSNSTELDTVAPMSLEKVRPPVGRRKRNAVSTSSSFDNTSDDGSYVPGQEDFDPKSRQFSPEELRPQPMSKKSKKQYVPDDLKDDKYWARRRKNNMAAKRSRDARRVKENQIAMRANFLEKEVNAVLKAELDKVTKLYAAALKRLEQYEKPGKK</sequence>
<proteinExistence type="inferred from homology"/>
<reference evidence="9" key="1">
    <citation type="submission" date="2021-11" db="EMBL/GenBank/DDBJ databases">
        <authorList>
            <person name="Schell T."/>
        </authorList>
    </citation>
    <scope>NUCLEOTIDE SEQUENCE</scope>
    <source>
        <strain evidence="9">M5</strain>
    </source>
</reference>
<comment type="similarity">
    <text evidence="2">Belongs to the bZIP family. PAR subfamily.</text>
</comment>